<dbReference type="Pfam" id="PF00005">
    <property type="entry name" value="ABC_tran"/>
    <property type="match status" value="1"/>
</dbReference>
<keyword evidence="3 5" id="KW-0067">ATP-binding</keyword>
<dbReference type="GO" id="GO:0022857">
    <property type="term" value="F:transmembrane transporter activity"/>
    <property type="evidence" value="ECO:0007669"/>
    <property type="project" value="TreeGrafter"/>
</dbReference>
<dbReference type="InterPro" id="IPR017911">
    <property type="entry name" value="MacB-like_ATP-bd"/>
</dbReference>
<dbReference type="PANTHER" id="PTHR24220:SF86">
    <property type="entry name" value="ABC TRANSPORTER ABCH.1"/>
    <property type="match status" value="1"/>
</dbReference>
<dbReference type="InterPro" id="IPR015854">
    <property type="entry name" value="ABC_transpr_LolD-like"/>
</dbReference>
<feature type="domain" description="ABC transporter" evidence="4">
    <location>
        <begin position="2"/>
        <end position="224"/>
    </location>
</feature>
<evidence type="ECO:0000313" key="6">
    <source>
        <dbReference type="Proteomes" id="UP000184052"/>
    </source>
</evidence>
<keyword evidence="6" id="KW-1185">Reference proteome</keyword>
<evidence type="ECO:0000256" key="2">
    <source>
        <dbReference type="ARBA" id="ARBA00022741"/>
    </source>
</evidence>
<dbReference type="PANTHER" id="PTHR24220">
    <property type="entry name" value="IMPORT ATP-BINDING PROTEIN"/>
    <property type="match status" value="1"/>
</dbReference>
<dbReference type="STRING" id="1121476.SAMN02745751_02896"/>
<evidence type="ECO:0000313" key="5">
    <source>
        <dbReference type="EMBL" id="SHJ58498.1"/>
    </source>
</evidence>
<dbReference type="GO" id="GO:0005524">
    <property type="term" value="F:ATP binding"/>
    <property type="evidence" value="ECO:0007669"/>
    <property type="project" value="UniProtKB-KW"/>
</dbReference>
<dbReference type="SUPFAM" id="SSF52540">
    <property type="entry name" value="P-loop containing nucleoside triphosphate hydrolases"/>
    <property type="match status" value="1"/>
</dbReference>
<proteinExistence type="predicted"/>
<sequence length="224" mass="24761">MIDISNVTKTYIMGEMELQVLKGISLKVEEGDFTSIIGPSGSGKSTLMNILGCLDLPTTGQYHLDGKEISTYSEDALAMIRNEKIGFVFQKFNLLPKLNAYENVELPLVYRGVKQKERKGRVEEVLESVGLFGRMDHRPSELSGGQQQRVAIARALVGNPAVLLGDEPTGNLDSKSSEEVMSIIEKLNVDGKTIILITHDNEVAERAKKQITIRDGLIMDRKVI</sequence>
<dbReference type="Proteomes" id="UP000184052">
    <property type="component" value="Unassembled WGS sequence"/>
</dbReference>
<evidence type="ECO:0000259" key="4">
    <source>
        <dbReference type="PROSITE" id="PS50893"/>
    </source>
</evidence>
<evidence type="ECO:0000256" key="3">
    <source>
        <dbReference type="ARBA" id="ARBA00022840"/>
    </source>
</evidence>
<gene>
    <name evidence="5" type="ORF">SAMN02745751_02896</name>
</gene>
<dbReference type="AlphaFoldDB" id="A0A1M6KHR4"/>
<dbReference type="PROSITE" id="PS50893">
    <property type="entry name" value="ABC_TRANSPORTER_2"/>
    <property type="match status" value="1"/>
</dbReference>
<keyword evidence="1" id="KW-0813">Transport</keyword>
<accession>A0A1M6KHR4</accession>
<dbReference type="InterPro" id="IPR027417">
    <property type="entry name" value="P-loop_NTPase"/>
</dbReference>
<reference evidence="5 6" key="1">
    <citation type="submission" date="2016-11" db="EMBL/GenBank/DDBJ databases">
        <authorList>
            <person name="Jaros S."/>
            <person name="Januszkiewicz K."/>
            <person name="Wedrychowicz H."/>
        </authorList>
    </citation>
    <scope>NUCLEOTIDE SEQUENCE [LARGE SCALE GENOMIC DNA]</scope>
    <source>
        <strain evidence="5 6">DSM 17477</strain>
    </source>
</reference>
<dbReference type="InterPro" id="IPR003593">
    <property type="entry name" value="AAA+_ATPase"/>
</dbReference>
<dbReference type="GO" id="GO:0005886">
    <property type="term" value="C:plasma membrane"/>
    <property type="evidence" value="ECO:0007669"/>
    <property type="project" value="TreeGrafter"/>
</dbReference>
<dbReference type="InterPro" id="IPR017871">
    <property type="entry name" value="ABC_transporter-like_CS"/>
</dbReference>
<name>A0A1M6KHR4_9FIRM</name>
<dbReference type="OrthoDB" id="9802264at2"/>
<dbReference type="GO" id="GO:0016887">
    <property type="term" value="F:ATP hydrolysis activity"/>
    <property type="evidence" value="ECO:0007669"/>
    <property type="project" value="InterPro"/>
</dbReference>
<dbReference type="GO" id="GO:0098796">
    <property type="term" value="C:membrane protein complex"/>
    <property type="evidence" value="ECO:0007669"/>
    <property type="project" value="UniProtKB-ARBA"/>
</dbReference>
<keyword evidence="2" id="KW-0547">Nucleotide-binding</keyword>
<dbReference type="CDD" id="cd03255">
    <property type="entry name" value="ABC_MJ0796_LolCDE_FtsE"/>
    <property type="match status" value="1"/>
</dbReference>
<dbReference type="PROSITE" id="PS00211">
    <property type="entry name" value="ABC_TRANSPORTER_1"/>
    <property type="match status" value="1"/>
</dbReference>
<organism evidence="5 6">
    <name type="scientific">Dethiosulfatibacter aminovorans DSM 17477</name>
    <dbReference type="NCBI Taxonomy" id="1121476"/>
    <lineage>
        <taxon>Bacteria</taxon>
        <taxon>Bacillati</taxon>
        <taxon>Bacillota</taxon>
        <taxon>Tissierellia</taxon>
        <taxon>Dethiosulfatibacter</taxon>
    </lineage>
</organism>
<dbReference type="RefSeq" id="WP_073050282.1">
    <property type="nucleotide sequence ID" value="NZ_FQZL01000026.1"/>
</dbReference>
<dbReference type="InterPro" id="IPR003439">
    <property type="entry name" value="ABC_transporter-like_ATP-bd"/>
</dbReference>
<evidence type="ECO:0000256" key="1">
    <source>
        <dbReference type="ARBA" id="ARBA00022448"/>
    </source>
</evidence>
<protein>
    <submittedName>
        <fullName evidence="5">Putative ABC transport system ATP-binding protein</fullName>
    </submittedName>
</protein>
<dbReference type="SMART" id="SM00382">
    <property type="entry name" value="AAA"/>
    <property type="match status" value="1"/>
</dbReference>
<dbReference type="Gene3D" id="3.40.50.300">
    <property type="entry name" value="P-loop containing nucleotide triphosphate hydrolases"/>
    <property type="match status" value="1"/>
</dbReference>
<dbReference type="FunFam" id="3.40.50.300:FF:000032">
    <property type="entry name" value="Export ABC transporter ATP-binding protein"/>
    <property type="match status" value="1"/>
</dbReference>
<dbReference type="EMBL" id="FQZL01000026">
    <property type="protein sequence ID" value="SHJ58498.1"/>
    <property type="molecule type" value="Genomic_DNA"/>
</dbReference>